<dbReference type="GO" id="GO:0005637">
    <property type="term" value="C:nuclear inner membrane"/>
    <property type="evidence" value="ECO:0007669"/>
    <property type="project" value="EnsemblFungi"/>
</dbReference>
<dbReference type="Pfam" id="PF00584">
    <property type="entry name" value="SecE"/>
    <property type="match status" value="1"/>
</dbReference>
<evidence type="ECO:0000256" key="9">
    <source>
        <dbReference type="ARBA" id="ARBA00023136"/>
    </source>
</evidence>
<dbReference type="RefSeq" id="XP_002143050.1">
    <property type="nucleotide sequence ID" value="XM_002143014.1"/>
</dbReference>
<dbReference type="EMBL" id="KZ858993">
    <property type="protein sequence ID" value="RDW25818.1"/>
    <property type="molecule type" value="Genomic_DNA"/>
</dbReference>
<evidence type="ECO:0000256" key="8">
    <source>
        <dbReference type="ARBA" id="ARBA00023010"/>
    </source>
</evidence>
<dbReference type="NCBIfam" id="TIGR00327">
    <property type="entry name" value="secE_euk_arch"/>
    <property type="match status" value="1"/>
</dbReference>
<evidence type="ECO:0000313" key="11">
    <source>
        <dbReference type="EMBL" id="AOW03790.1"/>
    </source>
</evidence>
<evidence type="ECO:0000313" key="13">
    <source>
        <dbReference type="Proteomes" id="UP000182444"/>
    </source>
</evidence>
<comment type="similarity">
    <text evidence="2">Belongs to the SecE/SEC61-gamma family.</text>
</comment>
<feature type="transmembrane region" description="Helical" evidence="10">
    <location>
        <begin position="37"/>
        <end position="55"/>
    </location>
</feature>
<keyword evidence="7 10" id="KW-1133">Transmembrane helix</keyword>
<dbReference type="GO" id="GO:0071261">
    <property type="term" value="C:Ssh1 translocon complex"/>
    <property type="evidence" value="ECO:0007669"/>
    <property type="project" value="EnsemblFungi"/>
</dbReference>
<evidence type="ECO:0000256" key="1">
    <source>
        <dbReference type="ARBA" id="ARBA00004389"/>
    </source>
</evidence>
<comment type="subcellular location">
    <subcellularLocation>
        <location evidence="1">Endoplasmic reticulum membrane</location>
        <topology evidence="1">Single-pass membrane protein</topology>
    </subcellularLocation>
</comment>
<dbReference type="GO" id="GO:0005784">
    <property type="term" value="C:Sec61 translocon complex"/>
    <property type="evidence" value="ECO:0007669"/>
    <property type="project" value="EnsemblFungi"/>
</dbReference>
<accession>A0A1D8NDU1</accession>
<dbReference type="KEGG" id="yli:7009498"/>
<dbReference type="InterPro" id="IPR023391">
    <property type="entry name" value="Prot_translocase_SecE_dom_sf"/>
</dbReference>
<dbReference type="InterPro" id="IPR001901">
    <property type="entry name" value="Translocase_SecE/Sec61-g"/>
</dbReference>
<dbReference type="InterPro" id="IPR008158">
    <property type="entry name" value="Translocase_Sec61-g"/>
</dbReference>
<dbReference type="OrthoDB" id="2401875at2759"/>
<dbReference type="HAMAP" id="MF_00422">
    <property type="entry name" value="SecE"/>
    <property type="match status" value="1"/>
</dbReference>
<dbReference type="GeneID" id="7009498"/>
<keyword evidence="4 10" id="KW-0812">Transmembrane</keyword>
<reference evidence="11 13" key="1">
    <citation type="journal article" date="2016" name="PLoS ONE">
        <title>Sequence Assembly of Yarrowia lipolytica Strain W29/CLIB89 Shows Transposable Element Diversity.</title>
        <authorList>
            <person name="Magnan C."/>
            <person name="Yu J."/>
            <person name="Chang I."/>
            <person name="Jahn E."/>
            <person name="Kanomata Y."/>
            <person name="Wu J."/>
            <person name="Zeller M."/>
            <person name="Oakes M."/>
            <person name="Baldi P."/>
            <person name="Sandmeyer S."/>
        </authorList>
    </citation>
    <scope>NUCLEOTIDE SEQUENCE [LARGE SCALE GENOMIC DNA]</scope>
    <source>
        <strain evidence="11">CLIB89</strain>
        <strain evidence="13">CLIB89(W29)</strain>
    </source>
</reference>
<dbReference type="GO" id="GO:0015450">
    <property type="term" value="F:protein-transporting ATPase activity"/>
    <property type="evidence" value="ECO:0007669"/>
    <property type="project" value="EnsemblFungi"/>
</dbReference>
<evidence type="ECO:0000256" key="10">
    <source>
        <dbReference type="SAM" id="Phobius"/>
    </source>
</evidence>
<dbReference type="GO" id="GO:0005198">
    <property type="term" value="F:structural molecule activity"/>
    <property type="evidence" value="ECO:0007669"/>
    <property type="project" value="EnsemblFungi"/>
</dbReference>
<dbReference type="eggNOG" id="KOG3498">
    <property type="taxonomic scope" value="Eukaryota"/>
</dbReference>
<dbReference type="EMBL" id="CP017556">
    <property type="protein sequence ID" value="AOW03790.1"/>
    <property type="molecule type" value="Genomic_DNA"/>
</dbReference>
<dbReference type="VEuPathDB" id="FungiDB:YALI0_D08635g"/>
<evidence type="ECO:0000256" key="2">
    <source>
        <dbReference type="ARBA" id="ARBA00008274"/>
    </source>
</evidence>
<evidence type="ECO:0000256" key="5">
    <source>
        <dbReference type="ARBA" id="ARBA00022824"/>
    </source>
</evidence>
<keyword evidence="3" id="KW-0813">Transport</keyword>
<proteinExistence type="inferred from homology"/>
<dbReference type="GO" id="GO:0006616">
    <property type="term" value="P:SRP-dependent cotranslational protein targeting to membrane, translocation"/>
    <property type="evidence" value="ECO:0007669"/>
    <property type="project" value="EnsemblFungi"/>
</dbReference>
<dbReference type="Proteomes" id="UP000256601">
    <property type="component" value="Unassembled WGS sequence"/>
</dbReference>
<keyword evidence="6" id="KW-0653">Protein transport</keyword>
<dbReference type="Proteomes" id="UP000182444">
    <property type="component" value="Chromosome 1D"/>
</dbReference>
<dbReference type="PROSITE" id="PS01067">
    <property type="entry name" value="SECE_SEC61G"/>
    <property type="match status" value="1"/>
</dbReference>
<keyword evidence="9 10" id="KW-0472">Membrane</keyword>
<dbReference type="PANTHER" id="PTHR12309">
    <property type="entry name" value="SEC61 GAMMA SUBUNIT"/>
    <property type="match status" value="1"/>
</dbReference>
<sequence>MPAEDKVSKNVPLEFIQEGTAFLNKCTKPDRKEYTKIVRAVGVGFLVMGAIGYIVKLVHIPIRHVIAA</sequence>
<dbReference type="AlphaFoldDB" id="A0A1D8NDU1"/>
<dbReference type="VEuPathDB" id="FungiDB:YALI1_D11091g"/>
<dbReference type="Gene3D" id="1.20.5.820">
    <property type="entry name" value="Preprotein translocase SecE subunit"/>
    <property type="match status" value="1"/>
</dbReference>
<evidence type="ECO:0000313" key="14">
    <source>
        <dbReference type="Proteomes" id="UP000256601"/>
    </source>
</evidence>
<evidence type="ECO:0000256" key="6">
    <source>
        <dbReference type="ARBA" id="ARBA00022927"/>
    </source>
</evidence>
<reference evidence="12 14" key="2">
    <citation type="submission" date="2018-07" db="EMBL/GenBank/DDBJ databases">
        <title>Draft Genome Assemblies for Five Robust Yarrowia lipolytica Strains Exhibiting High Lipid Production and Pentose Sugar Utilization and Sugar Alcohol Secretion from Undetoxified Lignocellulosic Biomass Hydrolysates.</title>
        <authorList>
            <consortium name="DOE Joint Genome Institute"/>
            <person name="Walker C."/>
            <person name="Ryu S."/>
            <person name="Na H."/>
            <person name="Zane M."/>
            <person name="LaButti K."/>
            <person name="Lipzen A."/>
            <person name="Haridas S."/>
            <person name="Barry K."/>
            <person name="Grigoriev I.V."/>
            <person name="Quarterman J."/>
            <person name="Slininger P."/>
            <person name="Dien B."/>
            <person name="Trinh C.T."/>
        </authorList>
    </citation>
    <scope>NUCLEOTIDE SEQUENCE [LARGE SCALE GENOMIC DNA]</scope>
    <source>
        <strain evidence="12 14">YB392</strain>
    </source>
</reference>
<keyword evidence="8" id="KW-0811">Translocation</keyword>
<keyword evidence="5" id="KW-0256">Endoplasmic reticulum</keyword>
<dbReference type="SUPFAM" id="SSF103456">
    <property type="entry name" value="Preprotein translocase SecE subunit"/>
    <property type="match status" value="1"/>
</dbReference>
<gene>
    <name evidence="12" type="ORF">B0I71DRAFT_131995</name>
    <name evidence="11" type="ORF">YALI1_D11091g</name>
</gene>
<evidence type="ECO:0000256" key="7">
    <source>
        <dbReference type="ARBA" id="ARBA00022989"/>
    </source>
</evidence>
<dbReference type="OMA" id="KPDQKEY"/>
<protein>
    <submittedName>
        <fullName evidence="11">Uncharacterized protein</fullName>
    </submittedName>
</protein>
<evidence type="ECO:0000256" key="3">
    <source>
        <dbReference type="ARBA" id="ARBA00022448"/>
    </source>
</evidence>
<evidence type="ECO:0000313" key="12">
    <source>
        <dbReference type="EMBL" id="RDW25818.1"/>
    </source>
</evidence>
<organism evidence="11 13">
    <name type="scientific">Yarrowia lipolytica</name>
    <name type="common">Candida lipolytica</name>
    <dbReference type="NCBI Taxonomy" id="4952"/>
    <lineage>
        <taxon>Eukaryota</taxon>
        <taxon>Fungi</taxon>
        <taxon>Dikarya</taxon>
        <taxon>Ascomycota</taxon>
        <taxon>Saccharomycotina</taxon>
        <taxon>Dipodascomycetes</taxon>
        <taxon>Dipodascales</taxon>
        <taxon>Dipodascales incertae sedis</taxon>
        <taxon>Yarrowia</taxon>
    </lineage>
</organism>
<evidence type="ECO:0000256" key="4">
    <source>
        <dbReference type="ARBA" id="ARBA00022692"/>
    </source>
</evidence>
<dbReference type="GO" id="GO:0031204">
    <property type="term" value="P:post-translational protein targeting to membrane, translocation"/>
    <property type="evidence" value="ECO:0007669"/>
    <property type="project" value="EnsemblFungi"/>
</dbReference>
<name>A0A1D8NDU1_YARLL</name>